<sequence length="659" mass="74332">MATALLKDSGIHIVVYDERDKFLPLIRKAIVEPMTSFNHLASCMTYIDEITRANEATVIITTSTNDRVLKTFQSSNLIEAVYISSSTSKPIDKSLTKVIGVYSRVNDMLPSLFETLDSIEFELNGNSILFHYNDDGSDNLDFYFYQLWLTHNLTQKLTKADLTEQANLFYHPNKQMKAVIHEFNASYDKSDALRWIDKYNHPFPYYMLISNALRTHDQHVLGLVRFFISDMTRHFKLLSSLHITAQAYYGTKLPISIVDRLEHQTAREIIAFQCFLPATKSRANALAAAVKPTRRRKMVSVLFKIDASNAYGVHMSDITLLDMATPFHVINVSRCAGFNNGHQIVTIVQLVALEQVYKGQLYEGFIQKQKKAGRTIEDFLLETVPLLKANESAGKSKGSQKSSYKQNISENEAIADEYISRGEWNQAIEAMSRIEDPSVRVLNKAGCILREYLNNLPAALDCHERALRQATNQEQADTLVYLGTVYNDMRQFDEGMKCYSQALHIYESQNPQDPAAIARCLVGLGNSHWACKQLDEALDCAQRALAIREKEVKPRNDFDIAGCLGNMGNILHDKGDMKQALACAKRAVDLLNQCGKGDPRLAAALNNLGAMYQVCGDYPKARENFQRALDALPIENHPYRISTLNNIARLNAIEKSQQS</sequence>
<comment type="caution">
    <text evidence="2">The sequence shown here is derived from an EMBL/GenBank/DDBJ whole genome shotgun (WGS) entry which is preliminary data.</text>
</comment>
<evidence type="ECO:0000313" key="2">
    <source>
        <dbReference type="EMBL" id="CAF0932426.1"/>
    </source>
</evidence>
<evidence type="ECO:0000313" key="3">
    <source>
        <dbReference type="Proteomes" id="UP000663828"/>
    </source>
</evidence>
<dbReference type="EMBL" id="CAJNOR010000501">
    <property type="protein sequence ID" value="CAF0932426.1"/>
    <property type="molecule type" value="Genomic_DNA"/>
</dbReference>
<dbReference type="AlphaFoldDB" id="A0A814BWT3"/>
<dbReference type="InterPro" id="IPR019734">
    <property type="entry name" value="TPR_rpt"/>
</dbReference>
<proteinExistence type="predicted"/>
<dbReference type="SUPFAM" id="SSF81901">
    <property type="entry name" value="HCP-like"/>
    <property type="match status" value="1"/>
</dbReference>
<evidence type="ECO:0000256" key="1">
    <source>
        <dbReference type="PROSITE-ProRule" id="PRU00339"/>
    </source>
</evidence>
<dbReference type="InterPro" id="IPR011990">
    <property type="entry name" value="TPR-like_helical_dom_sf"/>
</dbReference>
<dbReference type="Pfam" id="PF13424">
    <property type="entry name" value="TPR_12"/>
    <property type="match status" value="2"/>
</dbReference>
<name>A0A814BWT3_ADIRI</name>
<gene>
    <name evidence="2" type="ORF">XAT740_LOCUS9655</name>
</gene>
<organism evidence="2 3">
    <name type="scientific">Adineta ricciae</name>
    <name type="common">Rotifer</name>
    <dbReference type="NCBI Taxonomy" id="249248"/>
    <lineage>
        <taxon>Eukaryota</taxon>
        <taxon>Metazoa</taxon>
        <taxon>Spiralia</taxon>
        <taxon>Gnathifera</taxon>
        <taxon>Rotifera</taxon>
        <taxon>Eurotatoria</taxon>
        <taxon>Bdelloidea</taxon>
        <taxon>Adinetida</taxon>
        <taxon>Adinetidae</taxon>
        <taxon>Adineta</taxon>
    </lineage>
</organism>
<evidence type="ECO:0008006" key="4">
    <source>
        <dbReference type="Google" id="ProtNLM"/>
    </source>
</evidence>
<dbReference type="SMART" id="SM00028">
    <property type="entry name" value="TPR"/>
    <property type="match status" value="5"/>
</dbReference>
<protein>
    <recommendedName>
        <fullName evidence="4">Tetratricopeptide repeat protein</fullName>
    </recommendedName>
</protein>
<reference evidence="2" key="1">
    <citation type="submission" date="2021-02" db="EMBL/GenBank/DDBJ databases">
        <authorList>
            <person name="Nowell W R."/>
        </authorList>
    </citation>
    <scope>NUCLEOTIDE SEQUENCE</scope>
</reference>
<dbReference type="PANTHER" id="PTHR10098">
    <property type="entry name" value="RAPSYN-RELATED"/>
    <property type="match status" value="1"/>
</dbReference>
<keyword evidence="1" id="KW-0802">TPR repeat</keyword>
<dbReference type="PROSITE" id="PS50005">
    <property type="entry name" value="TPR"/>
    <property type="match status" value="2"/>
</dbReference>
<dbReference type="PROSITE" id="PS50293">
    <property type="entry name" value="TPR_REGION"/>
    <property type="match status" value="1"/>
</dbReference>
<keyword evidence="3" id="KW-1185">Reference proteome</keyword>
<feature type="repeat" description="TPR" evidence="1">
    <location>
        <begin position="602"/>
        <end position="635"/>
    </location>
</feature>
<dbReference type="Gene3D" id="1.25.40.10">
    <property type="entry name" value="Tetratricopeptide repeat domain"/>
    <property type="match status" value="2"/>
</dbReference>
<accession>A0A814BWT3</accession>
<dbReference type="Proteomes" id="UP000663828">
    <property type="component" value="Unassembled WGS sequence"/>
</dbReference>
<dbReference type="PANTHER" id="PTHR10098:SF108">
    <property type="entry name" value="TETRATRICOPEPTIDE REPEAT PROTEIN 28"/>
    <property type="match status" value="1"/>
</dbReference>
<feature type="repeat" description="TPR" evidence="1">
    <location>
        <begin position="476"/>
        <end position="509"/>
    </location>
</feature>